<evidence type="ECO:0000313" key="1">
    <source>
        <dbReference type="EMBL" id="GJD62278.1"/>
    </source>
</evidence>
<name>A0AA37HAU0_9HYPH</name>
<protein>
    <recommendedName>
        <fullName evidence="3">Lysine transporter LysE</fullName>
    </recommendedName>
</protein>
<reference evidence="1" key="1">
    <citation type="journal article" date="2016" name="Front. Microbiol.">
        <title>Genome Sequence of the Piezophilic, Mesophilic Sulfate-Reducing Bacterium Desulfovibrio indicus J2T.</title>
        <authorList>
            <person name="Cao J."/>
            <person name="Maignien L."/>
            <person name="Shao Z."/>
            <person name="Alain K."/>
            <person name="Jebbar M."/>
        </authorList>
    </citation>
    <scope>NUCLEOTIDE SEQUENCE</scope>
    <source>
        <strain evidence="1">JCM 32048</strain>
    </source>
</reference>
<dbReference type="Proteomes" id="UP001055286">
    <property type="component" value="Unassembled WGS sequence"/>
</dbReference>
<gene>
    <name evidence="1" type="ORF">MPEAHAMD_2431</name>
</gene>
<dbReference type="AlphaFoldDB" id="A0AA37HAU0"/>
<accession>A0AA37HAU0</accession>
<comment type="caution">
    <text evidence="1">The sequence shown here is derived from an EMBL/GenBank/DDBJ whole genome shotgun (WGS) entry which is preliminary data.</text>
</comment>
<evidence type="ECO:0000313" key="2">
    <source>
        <dbReference type="Proteomes" id="UP001055286"/>
    </source>
</evidence>
<keyword evidence="2" id="KW-1185">Reference proteome</keyword>
<evidence type="ECO:0008006" key="3">
    <source>
        <dbReference type="Google" id="ProtNLM"/>
    </source>
</evidence>
<organism evidence="1 2">
    <name type="scientific">Methylobacterium frigidaeris</name>
    <dbReference type="NCBI Taxonomy" id="2038277"/>
    <lineage>
        <taxon>Bacteria</taxon>
        <taxon>Pseudomonadati</taxon>
        <taxon>Pseudomonadota</taxon>
        <taxon>Alphaproteobacteria</taxon>
        <taxon>Hyphomicrobiales</taxon>
        <taxon>Methylobacteriaceae</taxon>
        <taxon>Methylobacterium</taxon>
    </lineage>
</organism>
<sequence length="58" mass="6411">MIAAIGLQSTLISGGNAWLFSNSRMARVYPRLRRWFEGAVAVLFAVAGRRVLTSRLTT</sequence>
<proteinExistence type="predicted"/>
<reference evidence="1" key="2">
    <citation type="submission" date="2021-08" db="EMBL/GenBank/DDBJ databases">
        <authorList>
            <person name="Tani A."/>
            <person name="Ola A."/>
            <person name="Ogura Y."/>
            <person name="Katsura K."/>
            <person name="Hayashi T."/>
        </authorList>
    </citation>
    <scope>NUCLEOTIDE SEQUENCE</scope>
    <source>
        <strain evidence="1">JCM 32048</strain>
    </source>
</reference>
<dbReference type="EMBL" id="BPQJ01000009">
    <property type="protein sequence ID" value="GJD62278.1"/>
    <property type="molecule type" value="Genomic_DNA"/>
</dbReference>